<feature type="domain" description="BT4734-like N-terminal" evidence="1">
    <location>
        <begin position="61"/>
        <end position="138"/>
    </location>
</feature>
<dbReference type="STRING" id="667015.Bacsa_2687"/>
<dbReference type="OrthoDB" id="1022178at2"/>
<dbReference type="AlphaFoldDB" id="F0QZV0"/>
<evidence type="ECO:0000313" key="2">
    <source>
        <dbReference type="EMBL" id="ADY37220.1"/>
    </source>
</evidence>
<gene>
    <name evidence="2" type="ordered locus">Bacsa_2687</name>
</gene>
<evidence type="ECO:0000259" key="1">
    <source>
        <dbReference type="Pfam" id="PF08800"/>
    </source>
</evidence>
<dbReference type="Proteomes" id="UP000007486">
    <property type="component" value="Chromosome"/>
</dbReference>
<dbReference type="Pfam" id="PF08800">
    <property type="entry name" value="BT4734-like_N"/>
    <property type="match status" value="1"/>
</dbReference>
<dbReference type="KEGG" id="bsa:Bacsa_2687"/>
<accession>F0QZV0</accession>
<name>F0QZV0_PHOSB</name>
<reference evidence="2 3" key="1">
    <citation type="journal article" date="2011" name="Stand. Genomic Sci.">
        <title>Complete genome sequence of Bacteroides salanitronis type strain (BL78).</title>
        <authorList>
            <person name="Gronow S."/>
            <person name="Held B."/>
            <person name="Lucas S."/>
            <person name="Lapidus A."/>
            <person name="Del Rio T.G."/>
            <person name="Nolan M."/>
            <person name="Tice H."/>
            <person name="Deshpande S."/>
            <person name="Cheng J.F."/>
            <person name="Pitluck S."/>
            <person name="Liolios K."/>
            <person name="Pagani I."/>
            <person name="Ivanova N."/>
            <person name="Mavromatis K."/>
            <person name="Pati A."/>
            <person name="Tapia R."/>
            <person name="Han C."/>
            <person name="Goodwin L."/>
            <person name="Chen A."/>
            <person name="Palaniappan K."/>
            <person name="Land M."/>
            <person name="Hauser L."/>
            <person name="Chang Y.J."/>
            <person name="Jeffries C.D."/>
            <person name="Brambilla E.M."/>
            <person name="Rohde M."/>
            <person name="Goker M."/>
            <person name="Detter J.C."/>
            <person name="Woyke T."/>
            <person name="Bristow J."/>
            <person name="Markowitz V."/>
            <person name="Hugenholtz P."/>
            <person name="Kyrpides N.C."/>
            <person name="Klenk H.P."/>
            <person name="Eisen J.A."/>
        </authorList>
    </citation>
    <scope>NUCLEOTIDE SEQUENCE [LARGE SCALE GENOMIC DNA]</scope>
    <source>
        <strain evidence="2 3">DSM 18170</strain>
    </source>
</reference>
<dbReference type="InterPro" id="IPR014907">
    <property type="entry name" value="BT4734-like_N"/>
</dbReference>
<sequence length="811" mass="92822">MFGISNNVRCREVRECTPELFWKAVRSPQVADICAQIADGLEKVRRGEMVKEDYETLKAGLKKRLPIFTPHATFRNGRRLNADAVPSGLSMYDIDHLPNPREYWVEKSQELSVKDVLRFVVLAHITPSTEGLRLFFIIPQGMDLAGAQKWMSEQLGDANYDQSVKDLARSSFVVPEDYIIYVDEERLFKNEESPCHAGLSDDNRRGVSHTPECVNENASGDAHVDDKADVSGRMQYAPTEMAFKGIPYADIIARWFALTGGEPVQGERNDKLHRLASHLRYITDNNEEILLQIMPRYGLGEEEMKGLIHSACSAKWFTMPKLMGEAISLCHPEYPPCHPERSEGSRVRQVGDNEILRYAQNDNSGVNENREITPPELPKKLPKLIGLLVSRTPDVYKPAVAHAVFPPLATHLHKVRFKYIDNVEHEATLMNVLMAGTGAGKDCISEPINRIMADIRRRDEENLRREREWKNEVNSKGSNKDKRQRPEGLVIQEIDADMTNPAFVLRTAEAEGHFLYTKLNEIDQFDALKGSGRTNQQFQIMCLAFDPGNRYGQTRVGTQSITEKVTIRFNWNAATTILKGKRYFSRVLTDGPISRINFCTIPEREIGADMPVYGTYDAAFDEELRPYIENLNRATGLVDCPQAFRLAEKMRKENAEFATLSQSRVYENLSFRANVIAYLKACVLYVANGEKWDKSIEDFVRWSFQYDMWCKMEFFGAAIEEAMNMPVPDNTRGRRNLLELLPDEFTYEDAVRIRQMEGMNVAGTRQMLYQWVYRHYVVKQPNLTSNNLTSNNYKKLKFRSDGINLKPDCER</sequence>
<dbReference type="HOGENOM" id="CLU_020672_0_0_10"/>
<dbReference type="RefSeq" id="WP_013618594.1">
    <property type="nucleotide sequence ID" value="NC_015164.1"/>
</dbReference>
<dbReference type="eggNOG" id="COG0237">
    <property type="taxonomic scope" value="Bacteria"/>
</dbReference>
<protein>
    <submittedName>
        <fullName evidence="2">VirE protein</fullName>
    </submittedName>
</protein>
<evidence type="ECO:0000313" key="3">
    <source>
        <dbReference type="Proteomes" id="UP000007486"/>
    </source>
</evidence>
<dbReference type="EMBL" id="CP002530">
    <property type="protein sequence ID" value="ADY37220.1"/>
    <property type="molecule type" value="Genomic_DNA"/>
</dbReference>
<organism evidence="2 3">
    <name type="scientific">Phocaeicola salanitronis (strain DSM 18170 / JCM 13657 / CCUG 60908 / BL78)</name>
    <name type="common">Bacteroides salanitronis</name>
    <dbReference type="NCBI Taxonomy" id="667015"/>
    <lineage>
        <taxon>Bacteria</taxon>
        <taxon>Pseudomonadati</taxon>
        <taxon>Bacteroidota</taxon>
        <taxon>Bacteroidia</taxon>
        <taxon>Bacteroidales</taxon>
        <taxon>Bacteroidaceae</taxon>
        <taxon>Phocaeicola</taxon>
    </lineage>
</organism>
<proteinExistence type="predicted"/>
<keyword evidence="3" id="KW-1185">Reference proteome</keyword>